<feature type="coiled-coil region" evidence="1">
    <location>
        <begin position="184"/>
        <end position="218"/>
    </location>
</feature>
<reference evidence="3" key="1">
    <citation type="submission" date="2023-10" db="EMBL/GenBank/DDBJ databases">
        <title>Genome assembly of Pristionchus species.</title>
        <authorList>
            <person name="Yoshida K."/>
            <person name="Sommer R.J."/>
        </authorList>
    </citation>
    <scope>NUCLEOTIDE SEQUENCE</scope>
    <source>
        <strain evidence="3">RS5133</strain>
    </source>
</reference>
<keyword evidence="1" id="KW-0175">Coiled coil</keyword>
<organism evidence="3 4">
    <name type="scientific">Pristionchus fissidentatus</name>
    <dbReference type="NCBI Taxonomy" id="1538716"/>
    <lineage>
        <taxon>Eukaryota</taxon>
        <taxon>Metazoa</taxon>
        <taxon>Ecdysozoa</taxon>
        <taxon>Nematoda</taxon>
        <taxon>Chromadorea</taxon>
        <taxon>Rhabditida</taxon>
        <taxon>Rhabditina</taxon>
        <taxon>Diplogasteromorpha</taxon>
        <taxon>Diplogasteroidea</taxon>
        <taxon>Neodiplogasteridae</taxon>
        <taxon>Pristionchus</taxon>
    </lineage>
</organism>
<feature type="non-terminal residue" evidence="3">
    <location>
        <position position="1"/>
    </location>
</feature>
<accession>A0AAV5WF53</accession>
<evidence type="ECO:0000313" key="3">
    <source>
        <dbReference type="EMBL" id="GMT30517.1"/>
    </source>
</evidence>
<dbReference type="Proteomes" id="UP001432322">
    <property type="component" value="Unassembled WGS sequence"/>
</dbReference>
<protein>
    <submittedName>
        <fullName evidence="3">Uncharacterized protein</fullName>
    </submittedName>
</protein>
<gene>
    <name evidence="3" type="ORF">PFISCL1PPCAC_21814</name>
</gene>
<evidence type="ECO:0000313" key="4">
    <source>
        <dbReference type="Proteomes" id="UP001432322"/>
    </source>
</evidence>
<feature type="compositionally biased region" description="Acidic residues" evidence="2">
    <location>
        <begin position="46"/>
        <end position="57"/>
    </location>
</feature>
<proteinExistence type="predicted"/>
<feature type="region of interest" description="Disordered" evidence="2">
    <location>
        <begin position="36"/>
        <end position="110"/>
    </location>
</feature>
<dbReference type="EMBL" id="BTSY01000005">
    <property type="protein sequence ID" value="GMT30517.1"/>
    <property type="molecule type" value="Genomic_DNA"/>
</dbReference>
<comment type="caution">
    <text evidence="3">The sequence shown here is derived from an EMBL/GenBank/DDBJ whole genome shotgun (WGS) entry which is preliminary data.</text>
</comment>
<name>A0AAV5WF53_9BILA</name>
<feature type="compositionally biased region" description="Acidic residues" evidence="2">
    <location>
        <begin position="66"/>
        <end position="110"/>
    </location>
</feature>
<dbReference type="AlphaFoldDB" id="A0AAV5WF53"/>
<evidence type="ECO:0000256" key="2">
    <source>
        <dbReference type="SAM" id="MobiDB-lite"/>
    </source>
</evidence>
<evidence type="ECO:0000256" key="1">
    <source>
        <dbReference type="SAM" id="Coils"/>
    </source>
</evidence>
<sequence>QSLTEVTALFARPPDDVELSVEDDVIIDVVGLDSDDDVTVNVDGYGSDDDVIADGDEAVSVHYGDTEDEEEDDIDVTDDDDLMEDEDVDDDGDDAMSDDDGEEDDDDVTDNSEWADLSIEEMQHLLAHYEYHNMKTSLMEQQLALIGKVDSQMDEEIETRQQILGIVERTNVTLSANLSMHESNTKLMRELADKRAEHRKLMERLVAQKEQLLQLEEIRAARLGRAALQLRQRNLQLRRREAAVIWILDRRGVIRPAYEESQ</sequence>
<keyword evidence="4" id="KW-1185">Reference proteome</keyword>